<dbReference type="InterPro" id="IPR011680">
    <property type="entry name" value="FEZ"/>
</dbReference>
<evidence type="ECO:0008006" key="7">
    <source>
        <dbReference type="Google" id="ProtNLM"/>
    </source>
</evidence>
<feature type="compositionally biased region" description="Polar residues" evidence="4">
    <location>
        <begin position="216"/>
        <end position="237"/>
    </location>
</feature>
<protein>
    <recommendedName>
        <fullName evidence="7">Fasciculation and elongation protein zeta-2</fullName>
    </recommendedName>
</protein>
<dbReference type="EMBL" id="OC865710">
    <property type="protein sequence ID" value="CAD7632533.1"/>
    <property type="molecule type" value="Genomic_DNA"/>
</dbReference>
<dbReference type="GO" id="GO:0030424">
    <property type="term" value="C:axon"/>
    <property type="evidence" value="ECO:0007669"/>
    <property type="project" value="TreeGrafter"/>
</dbReference>
<feature type="non-terminal residue" evidence="5">
    <location>
        <position position="1"/>
    </location>
</feature>
<dbReference type="GO" id="GO:0005737">
    <property type="term" value="C:cytoplasm"/>
    <property type="evidence" value="ECO:0007669"/>
    <property type="project" value="TreeGrafter"/>
</dbReference>
<dbReference type="PANTHER" id="PTHR12394:SF12">
    <property type="entry name" value="LD08195P"/>
    <property type="match status" value="1"/>
</dbReference>
<feature type="compositionally biased region" description="Polar residues" evidence="4">
    <location>
        <begin position="60"/>
        <end position="74"/>
    </location>
</feature>
<dbReference type="OrthoDB" id="7959977at2759"/>
<evidence type="ECO:0000256" key="3">
    <source>
        <dbReference type="ARBA" id="ARBA00023054"/>
    </source>
</evidence>
<gene>
    <name evidence="5" type="ORF">OSB1V03_LOCUS12936</name>
</gene>
<keyword evidence="6" id="KW-1185">Reference proteome</keyword>
<dbReference type="EMBL" id="CAJPIZ010011135">
    <property type="protein sequence ID" value="CAG2112963.1"/>
    <property type="molecule type" value="Genomic_DNA"/>
</dbReference>
<proteinExistence type="inferred from homology"/>
<organism evidence="5">
    <name type="scientific">Medioppia subpectinata</name>
    <dbReference type="NCBI Taxonomy" id="1979941"/>
    <lineage>
        <taxon>Eukaryota</taxon>
        <taxon>Metazoa</taxon>
        <taxon>Ecdysozoa</taxon>
        <taxon>Arthropoda</taxon>
        <taxon>Chelicerata</taxon>
        <taxon>Arachnida</taxon>
        <taxon>Acari</taxon>
        <taxon>Acariformes</taxon>
        <taxon>Sarcoptiformes</taxon>
        <taxon>Oribatida</taxon>
        <taxon>Brachypylina</taxon>
        <taxon>Oppioidea</taxon>
        <taxon>Oppiidae</taxon>
        <taxon>Medioppia</taxon>
    </lineage>
</organism>
<keyword evidence="3" id="KW-0175">Coiled coil</keyword>
<dbReference type="Proteomes" id="UP000759131">
    <property type="component" value="Unassembled WGS sequence"/>
</dbReference>
<keyword evidence="2" id="KW-0597">Phosphoprotein</keyword>
<evidence type="ECO:0000256" key="4">
    <source>
        <dbReference type="SAM" id="MobiDB-lite"/>
    </source>
</evidence>
<dbReference type="Pfam" id="PF07763">
    <property type="entry name" value="FEZ"/>
    <property type="match status" value="1"/>
</dbReference>
<sequence length="324" mass="36406">MSEYNCSVDVPLAITEDFGDFQCSEDIDNNSNAQISTQQRLNGGHQPVVDNESARREQLDNSSGNNTLSSESPFSGSLEDLVNTFDEKIVKCFRNYDENVSNLAPVQVRSQEDVINESQMWWTLTGNYGNILPIDWSKTYARSLHLPALNINASQMRATNAANNNPNADLFDPTCDEEELAKELDMHSLILASLQQEPIFTAEQVLEEIDEIMMNESESTSSGCTVSDTASTDKSPTSGGGKAADDKHSIAALLYEEKLKTYSSVQLNELYVELERMIQHNSETLINELALRDELEFEKELKNTFISLLLSVQNKRRQHHIDRK</sequence>
<accession>A0A7R9Q553</accession>
<evidence type="ECO:0000256" key="1">
    <source>
        <dbReference type="ARBA" id="ARBA00006788"/>
    </source>
</evidence>
<name>A0A7R9Q553_9ACAR</name>
<evidence type="ECO:0000256" key="2">
    <source>
        <dbReference type="ARBA" id="ARBA00022553"/>
    </source>
</evidence>
<evidence type="ECO:0000313" key="5">
    <source>
        <dbReference type="EMBL" id="CAD7632533.1"/>
    </source>
</evidence>
<feature type="region of interest" description="Disordered" evidence="4">
    <location>
        <begin position="53"/>
        <end position="74"/>
    </location>
</feature>
<dbReference type="AlphaFoldDB" id="A0A7R9Q553"/>
<evidence type="ECO:0000313" key="6">
    <source>
        <dbReference type="Proteomes" id="UP000759131"/>
    </source>
</evidence>
<comment type="similarity">
    <text evidence="1">Belongs to the zygin family.</text>
</comment>
<reference evidence="5" key="1">
    <citation type="submission" date="2020-11" db="EMBL/GenBank/DDBJ databases">
        <authorList>
            <person name="Tran Van P."/>
        </authorList>
    </citation>
    <scope>NUCLEOTIDE SEQUENCE</scope>
</reference>
<dbReference type="PANTHER" id="PTHR12394">
    <property type="entry name" value="ZYGIN"/>
    <property type="match status" value="1"/>
</dbReference>
<feature type="region of interest" description="Disordered" evidence="4">
    <location>
        <begin position="216"/>
        <end position="245"/>
    </location>
</feature>